<accession>A0ABV7DAU1</accession>
<keyword evidence="1" id="KW-0812">Transmembrane</keyword>
<dbReference type="Pfam" id="PF04964">
    <property type="entry name" value="Flp_Fap"/>
    <property type="match status" value="1"/>
</dbReference>
<gene>
    <name evidence="2" type="ORF">ACFOHH_01260</name>
</gene>
<protein>
    <submittedName>
        <fullName evidence="2">Flp family type IVb pilin</fullName>
    </submittedName>
</protein>
<feature type="transmembrane region" description="Helical" evidence="1">
    <location>
        <begin position="20"/>
        <end position="42"/>
    </location>
</feature>
<proteinExistence type="predicted"/>
<keyword evidence="3" id="KW-1185">Reference proteome</keyword>
<sequence length="59" mass="6199">MTKIFARLLKDESGATAIEYGLIAALISVALITGATALGGALDNQFDELSKTLNYKKAP</sequence>
<dbReference type="InterPro" id="IPR007047">
    <property type="entry name" value="Flp_Fap"/>
</dbReference>
<dbReference type="RefSeq" id="WP_257316417.1">
    <property type="nucleotide sequence ID" value="NZ_JANFDG010000019.1"/>
</dbReference>
<evidence type="ECO:0000313" key="2">
    <source>
        <dbReference type="EMBL" id="MFC3071728.1"/>
    </source>
</evidence>
<keyword evidence="1" id="KW-0472">Membrane</keyword>
<comment type="caution">
    <text evidence="2">The sequence shown here is derived from an EMBL/GenBank/DDBJ whole genome shotgun (WGS) entry which is preliminary data.</text>
</comment>
<evidence type="ECO:0000256" key="1">
    <source>
        <dbReference type="SAM" id="Phobius"/>
    </source>
</evidence>
<keyword evidence="1" id="KW-1133">Transmembrane helix</keyword>
<evidence type="ECO:0000313" key="3">
    <source>
        <dbReference type="Proteomes" id="UP001595377"/>
    </source>
</evidence>
<reference evidence="3" key="1">
    <citation type="journal article" date="2019" name="Int. J. Syst. Evol. Microbiol.">
        <title>The Global Catalogue of Microorganisms (GCM) 10K type strain sequencing project: providing services to taxonomists for standard genome sequencing and annotation.</title>
        <authorList>
            <consortium name="The Broad Institute Genomics Platform"/>
            <consortium name="The Broad Institute Genome Sequencing Center for Infectious Disease"/>
            <person name="Wu L."/>
            <person name="Ma J."/>
        </authorList>
    </citation>
    <scope>NUCLEOTIDE SEQUENCE [LARGE SCALE GENOMIC DNA]</scope>
    <source>
        <strain evidence="3">KCTC 52677</strain>
    </source>
</reference>
<dbReference type="Proteomes" id="UP001595377">
    <property type="component" value="Unassembled WGS sequence"/>
</dbReference>
<dbReference type="EMBL" id="JBHRSP010000001">
    <property type="protein sequence ID" value="MFC3071728.1"/>
    <property type="molecule type" value="Genomic_DNA"/>
</dbReference>
<organism evidence="2 3">
    <name type="scientific">Shinella pollutisoli</name>
    <dbReference type="NCBI Taxonomy" id="2250594"/>
    <lineage>
        <taxon>Bacteria</taxon>
        <taxon>Pseudomonadati</taxon>
        <taxon>Pseudomonadota</taxon>
        <taxon>Alphaproteobacteria</taxon>
        <taxon>Hyphomicrobiales</taxon>
        <taxon>Rhizobiaceae</taxon>
        <taxon>Shinella</taxon>
    </lineage>
</organism>
<name>A0ABV7DAU1_9HYPH</name>